<dbReference type="AlphaFoldDB" id="A0A0A9H8K3"/>
<proteinExistence type="predicted"/>
<reference evidence="2" key="2">
    <citation type="journal article" date="2015" name="Data Brief">
        <title>Shoot transcriptome of the giant reed, Arundo donax.</title>
        <authorList>
            <person name="Barrero R.A."/>
            <person name="Guerrero F.D."/>
            <person name="Moolhuijzen P."/>
            <person name="Goolsby J.A."/>
            <person name="Tidwell J."/>
            <person name="Bellgard S.E."/>
            <person name="Bellgard M.I."/>
        </authorList>
    </citation>
    <scope>NUCLEOTIDE SEQUENCE</scope>
    <source>
        <tissue evidence="2">Shoot tissue taken approximately 20 cm above the soil surface</tissue>
    </source>
</reference>
<feature type="region of interest" description="Disordered" evidence="1">
    <location>
        <begin position="20"/>
        <end position="125"/>
    </location>
</feature>
<accession>A0A0A9H8K3</accession>
<name>A0A0A9H8K3_ARUDO</name>
<protein>
    <submittedName>
        <fullName evidence="2">Uncharacterized protein</fullName>
    </submittedName>
</protein>
<dbReference type="EMBL" id="GBRH01164819">
    <property type="protein sequence ID" value="JAE33077.1"/>
    <property type="molecule type" value="Transcribed_RNA"/>
</dbReference>
<feature type="compositionally biased region" description="Pro residues" evidence="1">
    <location>
        <begin position="115"/>
        <end position="125"/>
    </location>
</feature>
<reference evidence="2" key="1">
    <citation type="submission" date="2014-09" db="EMBL/GenBank/DDBJ databases">
        <authorList>
            <person name="Magalhaes I.L.F."/>
            <person name="Oliveira U."/>
            <person name="Santos F.R."/>
            <person name="Vidigal T.H.D.A."/>
            <person name="Brescovit A.D."/>
            <person name="Santos A.J."/>
        </authorList>
    </citation>
    <scope>NUCLEOTIDE SEQUENCE</scope>
    <source>
        <tissue evidence="2">Shoot tissue taken approximately 20 cm above the soil surface</tissue>
    </source>
</reference>
<sequence length="150" mass="17011">MWPLIQVFIKQWIQFQVPRPRVPRNPLEPLPFARRRRRGLHRRHPNRRSSRIQSSGSRKRSPDPGEGGVAERRRTQRESSHSHPLHQPEGDSAGEKARRTLLPPPPPLIGHCFHSPPPAPLCPALPPPDARVWWSGDEGSEGSRGGWSLV</sequence>
<organism evidence="2">
    <name type="scientific">Arundo donax</name>
    <name type="common">Giant reed</name>
    <name type="synonym">Donax arundinaceus</name>
    <dbReference type="NCBI Taxonomy" id="35708"/>
    <lineage>
        <taxon>Eukaryota</taxon>
        <taxon>Viridiplantae</taxon>
        <taxon>Streptophyta</taxon>
        <taxon>Embryophyta</taxon>
        <taxon>Tracheophyta</taxon>
        <taxon>Spermatophyta</taxon>
        <taxon>Magnoliopsida</taxon>
        <taxon>Liliopsida</taxon>
        <taxon>Poales</taxon>
        <taxon>Poaceae</taxon>
        <taxon>PACMAD clade</taxon>
        <taxon>Arundinoideae</taxon>
        <taxon>Arundineae</taxon>
        <taxon>Arundo</taxon>
    </lineage>
</organism>
<feature type="compositionally biased region" description="Basic and acidic residues" evidence="1">
    <location>
        <begin position="69"/>
        <end position="98"/>
    </location>
</feature>
<feature type="compositionally biased region" description="Basic residues" evidence="1">
    <location>
        <begin position="33"/>
        <end position="50"/>
    </location>
</feature>
<evidence type="ECO:0000256" key="1">
    <source>
        <dbReference type="SAM" id="MobiDB-lite"/>
    </source>
</evidence>
<evidence type="ECO:0000313" key="2">
    <source>
        <dbReference type="EMBL" id="JAE33077.1"/>
    </source>
</evidence>